<organism evidence="7 8">
    <name type="scientific">Brucella gallinifaecis</name>
    <dbReference type="NCBI Taxonomy" id="215590"/>
    <lineage>
        <taxon>Bacteria</taxon>
        <taxon>Pseudomonadati</taxon>
        <taxon>Pseudomonadota</taxon>
        <taxon>Alphaproteobacteria</taxon>
        <taxon>Hyphomicrobiales</taxon>
        <taxon>Brucellaceae</taxon>
        <taxon>Brucella/Ochrobactrum group</taxon>
        <taxon>Brucella</taxon>
    </lineage>
</organism>
<dbReference type="Gene3D" id="1.10.10.10">
    <property type="entry name" value="Winged helix-like DNA-binding domain superfamily/Winged helix DNA-binding domain"/>
    <property type="match status" value="1"/>
</dbReference>
<dbReference type="SUPFAM" id="SSF46785">
    <property type="entry name" value="Winged helix' DNA-binding domain"/>
    <property type="match status" value="1"/>
</dbReference>
<comment type="similarity">
    <text evidence="1">In the C-terminal section; belongs to the class-I pyridoxal-phosphate-dependent aminotransferase family.</text>
</comment>
<comment type="caution">
    <text evidence="7">The sequence shown here is derived from an EMBL/GenBank/DDBJ whole genome shotgun (WGS) entry which is preliminary data.</text>
</comment>
<dbReference type="GO" id="GO:0008483">
    <property type="term" value="F:transaminase activity"/>
    <property type="evidence" value="ECO:0007669"/>
    <property type="project" value="UniProtKB-KW"/>
</dbReference>
<dbReference type="GO" id="GO:0003677">
    <property type="term" value="F:DNA binding"/>
    <property type="evidence" value="ECO:0007669"/>
    <property type="project" value="UniProtKB-KW"/>
</dbReference>
<keyword evidence="7" id="KW-0808">Transferase</keyword>
<dbReference type="Gene3D" id="3.40.640.10">
    <property type="entry name" value="Type I PLP-dependent aspartate aminotransferase-like (Major domain)"/>
    <property type="match status" value="1"/>
</dbReference>
<evidence type="ECO:0000256" key="3">
    <source>
        <dbReference type="ARBA" id="ARBA00023015"/>
    </source>
</evidence>
<keyword evidence="5" id="KW-0804">Transcription</keyword>
<evidence type="ECO:0000313" key="8">
    <source>
        <dbReference type="Proteomes" id="UP000315388"/>
    </source>
</evidence>
<evidence type="ECO:0000313" key="7">
    <source>
        <dbReference type="EMBL" id="TPF74191.1"/>
    </source>
</evidence>
<dbReference type="InterPro" id="IPR000524">
    <property type="entry name" value="Tscrpt_reg_HTH_GntR"/>
</dbReference>
<feature type="domain" description="HTH gntR-type" evidence="6">
    <location>
        <begin position="16"/>
        <end position="84"/>
    </location>
</feature>
<dbReference type="Pfam" id="PF00155">
    <property type="entry name" value="Aminotran_1_2"/>
    <property type="match status" value="1"/>
</dbReference>
<keyword evidence="3" id="KW-0805">Transcription regulation</keyword>
<dbReference type="InterPro" id="IPR004839">
    <property type="entry name" value="Aminotransferase_I/II_large"/>
</dbReference>
<reference evidence="7 8" key="1">
    <citation type="journal article" date="2003" name="Int. J. Syst. Evol. Microbiol.">
        <title>Towards a standardized format for the description of a novel species (of an established genus): Ochrobactrum gallinifaecis sp. nov.</title>
        <authorList>
            <person name="Kampfer P."/>
            <person name="Buczolits S."/>
            <person name="Albrecht A."/>
            <person name="Busse H.J."/>
            <person name="Stackebrandt E."/>
        </authorList>
    </citation>
    <scope>NUCLEOTIDE SEQUENCE [LARGE SCALE GENOMIC DNA]</scope>
    <source>
        <strain evidence="7 8">ISO 196</strain>
    </source>
</reference>
<dbReference type="SUPFAM" id="SSF53383">
    <property type="entry name" value="PLP-dependent transferases"/>
    <property type="match status" value="1"/>
</dbReference>
<dbReference type="RefSeq" id="WP_140906049.1">
    <property type="nucleotide sequence ID" value="NZ_JBHTMD010000045.1"/>
</dbReference>
<dbReference type="AlphaFoldDB" id="A0A502BKJ6"/>
<evidence type="ECO:0000256" key="2">
    <source>
        <dbReference type="ARBA" id="ARBA00022898"/>
    </source>
</evidence>
<dbReference type="PANTHER" id="PTHR46577">
    <property type="entry name" value="HTH-TYPE TRANSCRIPTIONAL REGULATORY PROTEIN GABR"/>
    <property type="match status" value="1"/>
</dbReference>
<dbReference type="PANTHER" id="PTHR46577:SF1">
    <property type="entry name" value="HTH-TYPE TRANSCRIPTIONAL REGULATORY PROTEIN GABR"/>
    <property type="match status" value="1"/>
</dbReference>
<gene>
    <name evidence="7" type="ORF">FHY56_15430</name>
</gene>
<dbReference type="PROSITE" id="PS50949">
    <property type="entry name" value="HTH_GNTR"/>
    <property type="match status" value="1"/>
</dbReference>
<dbReference type="CDD" id="cd00609">
    <property type="entry name" value="AAT_like"/>
    <property type="match status" value="1"/>
</dbReference>
<dbReference type="SMART" id="SM00345">
    <property type="entry name" value="HTH_GNTR"/>
    <property type="match status" value="1"/>
</dbReference>
<proteinExistence type="inferred from homology"/>
<dbReference type="GO" id="GO:0030170">
    <property type="term" value="F:pyridoxal phosphate binding"/>
    <property type="evidence" value="ECO:0007669"/>
    <property type="project" value="InterPro"/>
</dbReference>
<keyword evidence="7" id="KW-0032">Aminotransferase</keyword>
<evidence type="ECO:0000256" key="4">
    <source>
        <dbReference type="ARBA" id="ARBA00023125"/>
    </source>
</evidence>
<dbReference type="InterPro" id="IPR051446">
    <property type="entry name" value="HTH_trans_reg/aminotransferase"/>
</dbReference>
<name>A0A502BKJ6_9HYPH</name>
<dbReference type="InterPro" id="IPR015421">
    <property type="entry name" value="PyrdxlP-dep_Trfase_major"/>
</dbReference>
<dbReference type="GO" id="GO:0003700">
    <property type="term" value="F:DNA-binding transcription factor activity"/>
    <property type="evidence" value="ECO:0007669"/>
    <property type="project" value="InterPro"/>
</dbReference>
<dbReference type="OrthoDB" id="9804020at2"/>
<dbReference type="InterPro" id="IPR036390">
    <property type="entry name" value="WH_DNA-bd_sf"/>
</dbReference>
<keyword evidence="2" id="KW-0663">Pyridoxal phosphate</keyword>
<dbReference type="Proteomes" id="UP000315388">
    <property type="component" value="Unassembled WGS sequence"/>
</dbReference>
<evidence type="ECO:0000256" key="5">
    <source>
        <dbReference type="ARBA" id="ARBA00023163"/>
    </source>
</evidence>
<sequence>MNNIYDSNWFAEKINNRTIRGIALETSALIRAGVIPVGAKLPPIRDLAFSLGVSPATLSEAWSELRKQKIITGRGRNGTWVSGDRFVAKPERFASSGRYAAGALDLTMAVPDQAILPPLEKALAYAASAEELNSYHRSRILPELEAEMRKTWPYDAEAFLAMNGGYNAIYTAIHALAISGAPVAIEEPTAMRLLDILEHQGTPIIPVKCDEHGPIPSSLREAMRYKPFAFLFQPRLHSVTGRTVTPDRFMELANVLRDSDVLIIEDDGVGDIASSPRHSLGNEFPDRVIHVLSFSKTLGPDLRLAVLSGSKTIVEQIQSYRSFSAAWTSRILQAAGAWLLRQPETAQSLASARSIYKQRRDRLVDALQLRGVHIQEGEGLSLWVPVISESFAMVTLAARNIAVNSGSKFHIGPSNHIRVATATLDERYEDVADAIALAHVT</sequence>
<protein>
    <submittedName>
        <fullName evidence="7">Aminotransferase class I/II-fold pyridoxal phosphate-dependent enzyme</fullName>
    </submittedName>
</protein>
<evidence type="ECO:0000259" key="6">
    <source>
        <dbReference type="PROSITE" id="PS50949"/>
    </source>
</evidence>
<dbReference type="Pfam" id="PF00392">
    <property type="entry name" value="GntR"/>
    <property type="match status" value="1"/>
</dbReference>
<keyword evidence="4" id="KW-0238">DNA-binding</keyword>
<dbReference type="InterPro" id="IPR015424">
    <property type="entry name" value="PyrdxlP-dep_Trfase"/>
</dbReference>
<dbReference type="InterPro" id="IPR036388">
    <property type="entry name" value="WH-like_DNA-bd_sf"/>
</dbReference>
<evidence type="ECO:0000256" key="1">
    <source>
        <dbReference type="ARBA" id="ARBA00005384"/>
    </source>
</evidence>
<keyword evidence="8" id="KW-1185">Reference proteome</keyword>
<accession>A0A502BKJ6</accession>
<dbReference type="EMBL" id="VEWJ01000014">
    <property type="protein sequence ID" value="TPF74191.1"/>
    <property type="molecule type" value="Genomic_DNA"/>
</dbReference>